<dbReference type="KEGG" id="mgg:MPLG2_2745"/>
<accession>A0A2N9JI85</accession>
<gene>
    <name evidence="1" type="ORF">MPLG2_2745</name>
</gene>
<keyword evidence="2" id="KW-1185">Reference proteome</keyword>
<organism evidence="1 2">
    <name type="scientific">Micropruina glycogenica</name>
    <dbReference type="NCBI Taxonomy" id="75385"/>
    <lineage>
        <taxon>Bacteria</taxon>
        <taxon>Bacillati</taxon>
        <taxon>Actinomycetota</taxon>
        <taxon>Actinomycetes</taxon>
        <taxon>Propionibacteriales</taxon>
        <taxon>Nocardioidaceae</taxon>
        <taxon>Micropruina</taxon>
    </lineage>
</organism>
<dbReference type="Proteomes" id="UP000238164">
    <property type="component" value="Chromosome 1"/>
</dbReference>
<dbReference type="EMBL" id="LT985188">
    <property type="protein sequence ID" value="SPD87775.1"/>
    <property type="molecule type" value="Genomic_DNA"/>
</dbReference>
<protein>
    <submittedName>
        <fullName evidence="1">Uncharacterized protein</fullName>
    </submittedName>
</protein>
<evidence type="ECO:0000313" key="2">
    <source>
        <dbReference type="Proteomes" id="UP000238164"/>
    </source>
</evidence>
<name>A0A2N9JI85_9ACTN</name>
<evidence type="ECO:0000313" key="1">
    <source>
        <dbReference type="EMBL" id="SPD87775.1"/>
    </source>
</evidence>
<dbReference type="AlphaFoldDB" id="A0A2N9JI85"/>
<proteinExistence type="predicted"/>
<reference evidence="1 2" key="1">
    <citation type="submission" date="2018-02" db="EMBL/GenBank/DDBJ databases">
        <authorList>
            <person name="Cohen D.B."/>
            <person name="Kent A.D."/>
        </authorList>
    </citation>
    <scope>NUCLEOTIDE SEQUENCE [LARGE SCALE GENOMIC DNA]</scope>
    <source>
        <strain evidence="1">1</strain>
    </source>
</reference>
<sequence length="127" mass="13619">MPAHIGHLRLYRLSAANCVRLSQAALELRQFALKGFAFAELSSAATLTAEELGASARGLPLADSGATHAQARLLLAHWVVGKDGKYVFDGAILAEGLQRMLESWLHGASYSWRAGEARCLVVVVDDS</sequence>